<feature type="transmembrane region" description="Helical" evidence="8">
    <location>
        <begin position="228"/>
        <end position="248"/>
    </location>
</feature>
<evidence type="ECO:0000256" key="2">
    <source>
        <dbReference type="ARBA" id="ARBA00005658"/>
    </source>
</evidence>
<evidence type="ECO:0000256" key="3">
    <source>
        <dbReference type="ARBA" id="ARBA00022448"/>
    </source>
</evidence>
<dbReference type="EMBL" id="JAUPBM010000010">
    <property type="protein sequence ID" value="MDO7019494.1"/>
    <property type="molecule type" value="Genomic_DNA"/>
</dbReference>
<evidence type="ECO:0000313" key="9">
    <source>
        <dbReference type="EMBL" id="MDO7019494.1"/>
    </source>
</evidence>
<feature type="transmembrane region" description="Helical" evidence="8">
    <location>
        <begin position="260"/>
        <end position="280"/>
    </location>
</feature>
<dbReference type="NCBIfam" id="TIGR00842">
    <property type="entry name" value="bcct"/>
    <property type="match status" value="1"/>
</dbReference>
<feature type="transmembrane region" description="Helical" evidence="8">
    <location>
        <begin position="7"/>
        <end position="27"/>
    </location>
</feature>
<comment type="similarity">
    <text evidence="2">Belongs to the BCCT transporter (TC 2.A.15) family.</text>
</comment>
<dbReference type="Proteomes" id="UP001175147">
    <property type="component" value="Unassembled WGS sequence"/>
</dbReference>
<keyword evidence="5 8" id="KW-0812">Transmembrane</keyword>
<protein>
    <submittedName>
        <fullName evidence="9">BCCT family transporter</fullName>
    </submittedName>
</protein>
<keyword evidence="3" id="KW-0813">Transport</keyword>
<comment type="subcellular location">
    <subcellularLocation>
        <location evidence="1">Cell membrane</location>
        <topology evidence="1">Multi-pass membrane protein</topology>
    </subcellularLocation>
</comment>
<comment type="caution">
    <text evidence="9">The sequence shown here is derived from an EMBL/GenBank/DDBJ whole genome shotgun (WGS) entry which is preliminary data.</text>
</comment>
<feature type="transmembrane region" description="Helical" evidence="8">
    <location>
        <begin position="145"/>
        <end position="162"/>
    </location>
</feature>
<evidence type="ECO:0000256" key="8">
    <source>
        <dbReference type="SAM" id="Phobius"/>
    </source>
</evidence>
<dbReference type="PANTHER" id="PTHR30047:SF7">
    <property type="entry name" value="HIGH-AFFINITY CHOLINE TRANSPORT PROTEIN"/>
    <property type="match status" value="1"/>
</dbReference>
<feature type="transmembrane region" description="Helical" evidence="8">
    <location>
        <begin position="47"/>
        <end position="67"/>
    </location>
</feature>
<feature type="transmembrane region" description="Helical" evidence="8">
    <location>
        <begin position="87"/>
        <end position="109"/>
    </location>
</feature>
<name>A0ABT8YUN6_9SPIR</name>
<gene>
    <name evidence="9" type="ORF">Q5M86_01755</name>
</gene>
<evidence type="ECO:0000256" key="7">
    <source>
        <dbReference type="ARBA" id="ARBA00023136"/>
    </source>
</evidence>
<dbReference type="RefSeq" id="WP_304385067.1">
    <property type="nucleotide sequence ID" value="NZ_JAUPBL010000030.1"/>
</dbReference>
<evidence type="ECO:0000256" key="4">
    <source>
        <dbReference type="ARBA" id="ARBA00022475"/>
    </source>
</evidence>
<reference evidence="9" key="1">
    <citation type="submission" date="2023-07" db="EMBL/GenBank/DDBJ databases">
        <title>Mucosal microbiota of week-old chicken and adult hens.</title>
        <authorList>
            <person name="Volf J."/>
            <person name="Karasova D."/>
            <person name="Crhanova M."/>
            <person name="Faldynova M."/>
            <person name="Prikrylova H."/>
            <person name="Zeman M."/>
            <person name="Babak V."/>
            <person name="Rajova J."/>
            <person name="Rychlik I."/>
        </authorList>
    </citation>
    <scope>NUCLEOTIDE SEQUENCE</scope>
    <source>
        <strain evidence="9">ET902</strain>
    </source>
</reference>
<feature type="transmembrane region" description="Helical" evidence="8">
    <location>
        <begin position="188"/>
        <end position="208"/>
    </location>
</feature>
<sequence length="494" mass="54544">MSDKKQINYTFIISIIVTLLVVIWGMASPKTFETVANTMFGFLVDKFGWFYTITMMSFVVFAVWIGFFSKYKNVRLGAQDSKPEYSFLTWFAMLFSAGMGIGLVFWGAAEPMNYFVAPLGAEPGTPEAAQFAMQKSFLHWGFHPWANYAILALALALMQFRYNKPGMVSSVFIPLIGEKRVNGPIGKIIDIFSIFATVAGIATSLGLGTYQINSGLKFLFNVPETVSVQLSIVIIITIIYIFSTVTGLDSGIKHLSNINVYIFTFVIIACFLIGPSIKILDTMIEATGDYLQTFIGSSLETGAFFNKKWYGSWTIFYFAWFIAWAPFVGTFIARISKGRTIKEFIIGVLIAPSLASFIWFVIAGTMGIEQGLEFAKEAIKSTPTTLFSVLSNYTFGNIISMICVCLLVTFFVTSANSSTFVLAMFSSNGDLNPTGPKKILWGILQSGLTLALMIGTSNGLQMLQTASIAVAFPFAFIMIFAMISIVKVLQKDYI</sequence>
<feature type="transmembrane region" description="Helical" evidence="8">
    <location>
        <begin position="344"/>
        <end position="362"/>
    </location>
</feature>
<keyword evidence="7 8" id="KW-0472">Membrane</keyword>
<accession>A0ABT8YUN6</accession>
<keyword evidence="4" id="KW-1003">Cell membrane</keyword>
<dbReference type="Pfam" id="PF02028">
    <property type="entry name" value="BCCT"/>
    <property type="match status" value="1"/>
</dbReference>
<organism evidence="9 10">
    <name type="scientific">Brachyspira innocens</name>
    <dbReference type="NCBI Taxonomy" id="13264"/>
    <lineage>
        <taxon>Bacteria</taxon>
        <taxon>Pseudomonadati</taxon>
        <taxon>Spirochaetota</taxon>
        <taxon>Spirochaetia</taxon>
        <taxon>Brachyspirales</taxon>
        <taxon>Brachyspiraceae</taxon>
        <taxon>Brachyspira</taxon>
    </lineage>
</organism>
<keyword evidence="10" id="KW-1185">Reference proteome</keyword>
<evidence type="ECO:0000256" key="1">
    <source>
        <dbReference type="ARBA" id="ARBA00004651"/>
    </source>
</evidence>
<feature type="transmembrane region" description="Helical" evidence="8">
    <location>
        <begin position="398"/>
        <end position="427"/>
    </location>
</feature>
<evidence type="ECO:0000313" key="10">
    <source>
        <dbReference type="Proteomes" id="UP001175147"/>
    </source>
</evidence>
<feature type="transmembrane region" description="Helical" evidence="8">
    <location>
        <begin position="439"/>
        <end position="460"/>
    </location>
</feature>
<dbReference type="InterPro" id="IPR000060">
    <property type="entry name" value="BCCT_transptr"/>
</dbReference>
<proteinExistence type="inferred from homology"/>
<feature type="transmembrane region" description="Helical" evidence="8">
    <location>
        <begin position="310"/>
        <end position="332"/>
    </location>
</feature>
<feature type="transmembrane region" description="Helical" evidence="8">
    <location>
        <begin position="466"/>
        <end position="489"/>
    </location>
</feature>
<evidence type="ECO:0000256" key="5">
    <source>
        <dbReference type="ARBA" id="ARBA00022692"/>
    </source>
</evidence>
<evidence type="ECO:0000256" key="6">
    <source>
        <dbReference type="ARBA" id="ARBA00022989"/>
    </source>
</evidence>
<dbReference type="PANTHER" id="PTHR30047">
    <property type="entry name" value="HIGH-AFFINITY CHOLINE TRANSPORT PROTEIN-RELATED"/>
    <property type="match status" value="1"/>
</dbReference>
<keyword evidence="6 8" id="KW-1133">Transmembrane helix</keyword>